<name>A0A2K0T9M4_9HYPO</name>
<evidence type="ECO:0000256" key="1">
    <source>
        <dbReference type="SAM" id="MobiDB-lite"/>
    </source>
</evidence>
<feature type="region of interest" description="Disordered" evidence="1">
    <location>
        <begin position="46"/>
        <end position="120"/>
    </location>
</feature>
<protein>
    <submittedName>
        <fullName evidence="2">Uncharacterized protein</fullName>
    </submittedName>
</protein>
<reference evidence="2 3" key="1">
    <citation type="submission" date="2017-02" db="EMBL/GenBank/DDBJ databases">
        <title>Genomes of Trichoderma spp. with biocontrol activity.</title>
        <authorList>
            <person name="Gardiner D."/>
            <person name="Kazan K."/>
            <person name="Vos C."/>
            <person name="Harvey P."/>
        </authorList>
    </citation>
    <scope>NUCLEOTIDE SEQUENCE [LARGE SCALE GENOMIC DNA]</scope>
    <source>
        <strain evidence="2 3">A5MH</strain>
    </source>
</reference>
<dbReference type="Proteomes" id="UP000236546">
    <property type="component" value="Unassembled WGS sequence"/>
</dbReference>
<proteinExistence type="predicted"/>
<feature type="compositionally biased region" description="Basic and acidic residues" evidence="1">
    <location>
        <begin position="85"/>
        <end position="102"/>
    </location>
</feature>
<accession>A0A2K0T9M4</accession>
<evidence type="ECO:0000313" key="3">
    <source>
        <dbReference type="Proteomes" id="UP000236546"/>
    </source>
</evidence>
<evidence type="ECO:0000313" key="2">
    <source>
        <dbReference type="EMBL" id="PNP42220.1"/>
    </source>
</evidence>
<comment type="caution">
    <text evidence="2">The sequence shown here is derived from an EMBL/GenBank/DDBJ whole genome shotgun (WGS) entry which is preliminary data.</text>
</comment>
<sequence length="393" mass="42110">MSALNSQRVPPPQGGLARLVSKFENLGASPKPVQNDGVTYETSSRAFVDSNPTKAPSVHDKVQDGTETLKAATSPAPAPVSVPPPKRDDTAQPEPAAKDIHTLKNTIPSLKPKRPLTRSGSVVAEMRRLFERGSAENTASNIVPATYEPNCGVSPTTTNECDKQNAPSCANICAKGSLKTEAMVTIAGDLDESDQQEGKDAVPDLIPFHVEHPECLPRPLASPDRSSRRSEETGVGVKGKASAWQRGNETRFKLQGGAFQHKTPSPLKNMIVTGIGAWYPKACNSLPGEVLRSESEMLNNDQKNAEIFSLAGREGAEPDLAEHSMRDAPLHAPCQDTESLSAAHITSDPKKLLQLKSPVLKTSRSVPSHESKVSSLRKMFDSSLPSSVSMPSF</sequence>
<feature type="region of interest" description="Disordered" evidence="1">
    <location>
        <begin position="213"/>
        <end position="247"/>
    </location>
</feature>
<dbReference type="OrthoDB" id="5084700at2759"/>
<gene>
    <name evidence="2" type="ORF">TGAMA5MH_05902</name>
</gene>
<feature type="region of interest" description="Disordered" evidence="1">
    <location>
        <begin position="360"/>
        <end position="393"/>
    </location>
</feature>
<organism evidence="2 3">
    <name type="scientific">Trichoderma gamsii</name>
    <dbReference type="NCBI Taxonomy" id="398673"/>
    <lineage>
        <taxon>Eukaryota</taxon>
        <taxon>Fungi</taxon>
        <taxon>Dikarya</taxon>
        <taxon>Ascomycota</taxon>
        <taxon>Pezizomycotina</taxon>
        <taxon>Sordariomycetes</taxon>
        <taxon>Hypocreomycetidae</taxon>
        <taxon>Hypocreales</taxon>
        <taxon>Hypocreaceae</taxon>
        <taxon>Trichoderma</taxon>
    </lineage>
</organism>
<feature type="compositionally biased region" description="Low complexity" evidence="1">
    <location>
        <begin position="382"/>
        <end position="393"/>
    </location>
</feature>
<dbReference type="AlphaFoldDB" id="A0A2K0T9M4"/>
<dbReference type="EMBL" id="MTYH01000051">
    <property type="protein sequence ID" value="PNP42220.1"/>
    <property type="molecule type" value="Genomic_DNA"/>
</dbReference>